<protein>
    <recommendedName>
        <fullName evidence="3">F-box/LRR-repeat protein 23</fullName>
    </recommendedName>
</protein>
<dbReference type="InterPro" id="IPR036047">
    <property type="entry name" value="F-box-like_dom_sf"/>
</dbReference>
<keyword evidence="2" id="KW-1185">Reference proteome</keyword>
<dbReference type="InterPro" id="IPR032675">
    <property type="entry name" value="LRR_dom_sf"/>
</dbReference>
<dbReference type="EMBL" id="OZ075136">
    <property type="protein sequence ID" value="CAL5003731.1"/>
    <property type="molecule type" value="Genomic_DNA"/>
</dbReference>
<organism evidence="1 2">
    <name type="scientific">Urochloa decumbens</name>
    <dbReference type="NCBI Taxonomy" id="240449"/>
    <lineage>
        <taxon>Eukaryota</taxon>
        <taxon>Viridiplantae</taxon>
        <taxon>Streptophyta</taxon>
        <taxon>Embryophyta</taxon>
        <taxon>Tracheophyta</taxon>
        <taxon>Spermatophyta</taxon>
        <taxon>Magnoliopsida</taxon>
        <taxon>Liliopsida</taxon>
        <taxon>Poales</taxon>
        <taxon>Poaceae</taxon>
        <taxon>PACMAD clade</taxon>
        <taxon>Panicoideae</taxon>
        <taxon>Panicodae</taxon>
        <taxon>Paniceae</taxon>
        <taxon>Melinidinae</taxon>
        <taxon>Urochloa</taxon>
    </lineage>
</organism>
<dbReference type="PANTHER" id="PTHR38926:SF2">
    <property type="entry name" value="F-BOX_LRR-REPEAT PROTEIN 21-RELATED"/>
    <property type="match status" value="1"/>
</dbReference>
<gene>
    <name evidence="1" type="ORF">URODEC1_LOCUS66528</name>
</gene>
<dbReference type="FunFam" id="1.20.1280.50:FF:000037">
    <property type="entry name" value="F-box protein SKIP19"/>
    <property type="match status" value="1"/>
</dbReference>
<reference evidence="1" key="1">
    <citation type="submission" date="2024-10" db="EMBL/GenBank/DDBJ databases">
        <authorList>
            <person name="Ryan C."/>
        </authorList>
    </citation>
    <scope>NUCLEOTIDE SEQUENCE [LARGE SCALE GENOMIC DNA]</scope>
</reference>
<evidence type="ECO:0000313" key="2">
    <source>
        <dbReference type="Proteomes" id="UP001497457"/>
    </source>
</evidence>
<dbReference type="SUPFAM" id="SSF52047">
    <property type="entry name" value="RNI-like"/>
    <property type="match status" value="1"/>
</dbReference>
<name>A0ABC9BL90_9POAL</name>
<sequence>MEAGGDAEPAQARLARDWSELTFDALTSVFAKLGAVEVLMGAGLVCHPWLAAAKEPSLWRYLNMTKHNKVVKEMCSSGARDVLCAMAKEVVDRSSGQLEVFVGEEFVDDDLIKYIGGRAPSLKILHLTSCCTVLNEGFVEAINRFPLLEELKLSACENIVGCATYEAVGKACRNLKRFEVAKYMPLAYTPYSIERERDEYNSDCDAAHGIATMRGLRSLQISHNNLNDEGLAAILDNCPYLESLDLHCCGIAVVDDAMRAKYAGVKMAGVFRDYAQVLSYYIL</sequence>
<dbReference type="Gene3D" id="3.80.10.10">
    <property type="entry name" value="Ribonuclease Inhibitor"/>
    <property type="match status" value="1"/>
</dbReference>
<dbReference type="Pfam" id="PF13516">
    <property type="entry name" value="LRR_6"/>
    <property type="match status" value="1"/>
</dbReference>
<accession>A0ABC9BL90</accession>
<dbReference type="InterPro" id="IPR001611">
    <property type="entry name" value="Leu-rich_rpt"/>
</dbReference>
<dbReference type="PANTHER" id="PTHR38926">
    <property type="entry name" value="F-BOX DOMAIN CONTAINING PROTEIN, EXPRESSED"/>
    <property type="match status" value="1"/>
</dbReference>
<dbReference type="Proteomes" id="UP001497457">
    <property type="component" value="Chromosome 26rd"/>
</dbReference>
<evidence type="ECO:0008006" key="3">
    <source>
        <dbReference type="Google" id="ProtNLM"/>
    </source>
</evidence>
<evidence type="ECO:0000313" key="1">
    <source>
        <dbReference type="EMBL" id="CAL5003731.1"/>
    </source>
</evidence>
<proteinExistence type="predicted"/>
<dbReference type="SUPFAM" id="SSF81383">
    <property type="entry name" value="F-box domain"/>
    <property type="match status" value="1"/>
</dbReference>
<dbReference type="Gene3D" id="1.20.1280.50">
    <property type="match status" value="1"/>
</dbReference>
<dbReference type="AlphaFoldDB" id="A0ABC9BL90"/>